<comment type="similarity">
    <text evidence="2 7">Belongs to the peptidase M14 family.</text>
</comment>
<dbReference type="GO" id="GO:0004181">
    <property type="term" value="F:metallocarboxypeptidase activity"/>
    <property type="evidence" value="ECO:0007669"/>
    <property type="project" value="InterPro"/>
</dbReference>
<dbReference type="GO" id="GO:0008270">
    <property type="term" value="F:zinc ion binding"/>
    <property type="evidence" value="ECO:0007669"/>
    <property type="project" value="InterPro"/>
</dbReference>
<dbReference type="RefSeq" id="WP_092891602.1">
    <property type="nucleotide sequence ID" value="NZ_CP061498.1"/>
</dbReference>
<organism evidence="9 10">
    <name type="scientific">Roseicitreum antarcticum</name>
    <dbReference type="NCBI Taxonomy" id="564137"/>
    <lineage>
        <taxon>Bacteria</taxon>
        <taxon>Pseudomonadati</taxon>
        <taxon>Pseudomonadota</taxon>
        <taxon>Alphaproteobacteria</taxon>
        <taxon>Rhodobacterales</taxon>
        <taxon>Paracoccaceae</taxon>
        <taxon>Roseicitreum</taxon>
    </lineage>
</organism>
<keyword evidence="6" id="KW-0482">Metalloprotease</keyword>
<evidence type="ECO:0000256" key="2">
    <source>
        <dbReference type="ARBA" id="ARBA00005988"/>
    </source>
</evidence>
<feature type="domain" description="Peptidase M14" evidence="8">
    <location>
        <begin position="10"/>
        <end position="361"/>
    </location>
</feature>
<dbReference type="PROSITE" id="PS52035">
    <property type="entry name" value="PEPTIDASE_M14"/>
    <property type="match status" value="1"/>
</dbReference>
<keyword evidence="10" id="KW-1185">Reference proteome</keyword>
<dbReference type="STRING" id="564137.SAMN04488238_11138"/>
<evidence type="ECO:0000259" key="8">
    <source>
        <dbReference type="PROSITE" id="PS52035"/>
    </source>
</evidence>
<evidence type="ECO:0000256" key="6">
    <source>
        <dbReference type="ARBA" id="ARBA00023049"/>
    </source>
</evidence>
<reference evidence="9 10" key="1">
    <citation type="submission" date="2016-10" db="EMBL/GenBank/DDBJ databases">
        <authorList>
            <person name="de Groot N.N."/>
        </authorList>
    </citation>
    <scope>NUCLEOTIDE SEQUENCE [LARGE SCALE GENOMIC DNA]</scope>
    <source>
        <strain evidence="9 10">CGMCC 1.8894</strain>
    </source>
</reference>
<keyword evidence="9" id="KW-0121">Carboxypeptidase</keyword>
<keyword evidence="3" id="KW-0645">Protease</keyword>
<protein>
    <submittedName>
        <fullName evidence="9">Zinc carboxypeptidase</fullName>
    </submittedName>
</protein>
<evidence type="ECO:0000256" key="1">
    <source>
        <dbReference type="ARBA" id="ARBA00001947"/>
    </source>
</evidence>
<dbReference type="EMBL" id="FNOM01000011">
    <property type="protein sequence ID" value="SDX59775.1"/>
    <property type="molecule type" value="Genomic_DNA"/>
</dbReference>
<dbReference type="Proteomes" id="UP000198539">
    <property type="component" value="Unassembled WGS sequence"/>
</dbReference>
<dbReference type="AlphaFoldDB" id="A0A1H3D077"/>
<dbReference type="SUPFAM" id="SSF53187">
    <property type="entry name" value="Zn-dependent exopeptidases"/>
    <property type="match status" value="1"/>
</dbReference>
<dbReference type="GO" id="GO:0006508">
    <property type="term" value="P:proteolysis"/>
    <property type="evidence" value="ECO:0007669"/>
    <property type="project" value="UniProtKB-KW"/>
</dbReference>
<dbReference type="GO" id="GO:0005615">
    <property type="term" value="C:extracellular space"/>
    <property type="evidence" value="ECO:0007669"/>
    <property type="project" value="TreeGrafter"/>
</dbReference>
<dbReference type="CDD" id="cd06905">
    <property type="entry name" value="M14-like"/>
    <property type="match status" value="1"/>
</dbReference>
<dbReference type="OrthoDB" id="5490902at2"/>
<evidence type="ECO:0000256" key="7">
    <source>
        <dbReference type="PROSITE-ProRule" id="PRU01379"/>
    </source>
</evidence>
<dbReference type="Gene3D" id="3.40.630.10">
    <property type="entry name" value="Zn peptidases"/>
    <property type="match status" value="1"/>
</dbReference>
<evidence type="ECO:0000313" key="10">
    <source>
        <dbReference type="Proteomes" id="UP000198539"/>
    </source>
</evidence>
<dbReference type="SMART" id="SM00631">
    <property type="entry name" value="Zn_pept"/>
    <property type="match status" value="1"/>
</dbReference>
<dbReference type="Pfam" id="PF00246">
    <property type="entry name" value="Peptidase_M14"/>
    <property type="match status" value="1"/>
</dbReference>
<evidence type="ECO:0000313" key="9">
    <source>
        <dbReference type="EMBL" id="SDX59775.1"/>
    </source>
</evidence>
<dbReference type="InterPro" id="IPR000834">
    <property type="entry name" value="Peptidase_M14"/>
</dbReference>
<feature type="active site" description="Proton donor/acceptor" evidence="7">
    <location>
        <position position="339"/>
    </location>
</feature>
<name>A0A1H3D077_9RHOB</name>
<sequence>MPKVDIAFDTYHTYDAMTAHLHALAEAYPTLCTLTSIAKSFQGRDVWFMTITNPETGPALEKPGFYIDAQIHAEEHATSATALYACWYLLTHYGTDEEVTRLVDGQVFYIIPRINPDGAEYAMTAPYHPWCGNGRFLPGEDRLSGLIPQDITGDGYIVQMRVPDTKGEWKKDSENPDIMVQREPGEEGGTYFRLYPEGLIRDFDGVHVPVEMQQDGNMNRNFPTNWTPQEYGAGDYPFSEPETAGMARVILGHPNITGMCAYHTHGGIILRPSMLRLDSEMSAPDLSLYKALGAVGERLTGYPTISVYEDFTPDKTKARHGSLTDWTYEEMGIISFATELWDLERTAGVPKEGYYNLGPRGAATQRRVHNWVVANVGDHGFRSWTAFDHPQLGPIEVGGMVYIWSYRNPPGNMLQEICHNNVMFNLRHAAAAPRIALDDLSVAHLGGDLYKVTAVVSNHGYLPTNLSDVATKNGVAKPVMLSISCDGAELAMNPGTVDLGNLAGRNERRYAYSNWGQQWSAVTKKAEWLIRASGPDARISVTAVSEKGGTCRQSATLGGGV</sequence>
<keyword evidence="4" id="KW-0378">Hydrolase</keyword>
<comment type="cofactor">
    <cofactor evidence="1">
        <name>Zn(2+)</name>
        <dbReference type="ChEBI" id="CHEBI:29105"/>
    </cofactor>
</comment>
<dbReference type="PANTHER" id="PTHR11705">
    <property type="entry name" value="PROTEASE FAMILY M14 CARBOXYPEPTIDASE A,B"/>
    <property type="match status" value="1"/>
</dbReference>
<keyword evidence="5" id="KW-0862">Zinc</keyword>
<evidence type="ECO:0000256" key="4">
    <source>
        <dbReference type="ARBA" id="ARBA00022801"/>
    </source>
</evidence>
<evidence type="ECO:0000256" key="3">
    <source>
        <dbReference type="ARBA" id="ARBA00022670"/>
    </source>
</evidence>
<proteinExistence type="inferred from homology"/>
<accession>A0A1H3D077</accession>
<evidence type="ECO:0000256" key="5">
    <source>
        <dbReference type="ARBA" id="ARBA00022833"/>
    </source>
</evidence>
<gene>
    <name evidence="9" type="ORF">SAMN04488238_11138</name>
</gene>
<dbReference type="PANTHER" id="PTHR11705:SF143">
    <property type="entry name" value="SLL0236 PROTEIN"/>
    <property type="match status" value="1"/>
</dbReference>